<proteinExistence type="predicted"/>
<keyword evidence="2" id="KW-1185">Reference proteome</keyword>
<dbReference type="GeneID" id="30015390"/>
<gene>
    <name evidence="1" type="ORF">AYL99_11222</name>
</gene>
<dbReference type="Proteomes" id="UP000078343">
    <property type="component" value="Unassembled WGS sequence"/>
</dbReference>
<reference evidence="1 2" key="1">
    <citation type="submission" date="2016-04" db="EMBL/GenBank/DDBJ databases">
        <title>Draft genome of Fonsecaea erecta CBS 125763.</title>
        <authorList>
            <person name="Weiss V.A."/>
            <person name="Vicente V.A."/>
            <person name="Raittz R.T."/>
            <person name="Moreno L.F."/>
            <person name="De Souza E.M."/>
            <person name="Pedrosa F.O."/>
            <person name="Steffens M.B."/>
            <person name="Faoro H."/>
            <person name="Tadra-Sfeir M.Z."/>
            <person name="Najafzadeh M.J."/>
            <person name="Felipe M.S."/>
            <person name="Teixeira M."/>
            <person name="Sun J."/>
            <person name="Xi L."/>
            <person name="Gomes R."/>
            <person name="De Azevedo C.M."/>
            <person name="Salgado C.G."/>
            <person name="Da Silva M.B."/>
            <person name="Nascimento M.F."/>
            <person name="Queiroz-Telles F."/>
            <person name="Attili D.S."/>
            <person name="Gorbushina A."/>
        </authorList>
    </citation>
    <scope>NUCLEOTIDE SEQUENCE [LARGE SCALE GENOMIC DNA]</scope>
    <source>
        <strain evidence="1 2">CBS 125763</strain>
    </source>
</reference>
<dbReference type="AlphaFoldDB" id="A0A178Z4T8"/>
<accession>A0A178Z4T8</accession>
<dbReference type="STRING" id="1367422.A0A178Z4T8"/>
<comment type="caution">
    <text evidence="1">The sequence shown here is derived from an EMBL/GenBank/DDBJ whole genome shotgun (WGS) entry which is preliminary data.</text>
</comment>
<name>A0A178Z4T8_9EURO</name>
<protein>
    <submittedName>
        <fullName evidence="1">Uncharacterized protein</fullName>
    </submittedName>
</protein>
<evidence type="ECO:0000313" key="2">
    <source>
        <dbReference type="Proteomes" id="UP000078343"/>
    </source>
</evidence>
<dbReference type="RefSeq" id="XP_018688141.1">
    <property type="nucleotide sequence ID" value="XM_018842728.1"/>
</dbReference>
<sequence length="118" mass="12980">MRRKLPRMGRDGPYEAGEAVFIEAQRHGSEFFGGSDNGDGYSLVVKPLGRVGSSNLVRLDDVEIRDGRTGMAVADAREAIRTAGIPSIEEWREKMAGVMNSMITLGESPPELRQLKLF</sequence>
<evidence type="ECO:0000313" key="1">
    <source>
        <dbReference type="EMBL" id="OAP54774.1"/>
    </source>
</evidence>
<organism evidence="1 2">
    <name type="scientific">Fonsecaea erecta</name>
    <dbReference type="NCBI Taxonomy" id="1367422"/>
    <lineage>
        <taxon>Eukaryota</taxon>
        <taxon>Fungi</taxon>
        <taxon>Dikarya</taxon>
        <taxon>Ascomycota</taxon>
        <taxon>Pezizomycotina</taxon>
        <taxon>Eurotiomycetes</taxon>
        <taxon>Chaetothyriomycetidae</taxon>
        <taxon>Chaetothyriales</taxon>
        <taxon>Herpotrichiellaceae</taxon>
        <taxon>Fonsecaea</taxon>
    </lineage>
</organism>
<dbReference type="EMBL" id="LVYI01000013">
    <property type="protein sequence ID" value="OAP54774.1"/>
    <property type="molecule type" value="Genomic_DNA"/>
</dbReference>